<feature type="compositionally biased region" description="Pro residues" evidence="1">
    <location>
        <begin position="1425"/>
        <end position="1441"/>
    </location>
</feature>
<feature type="region of interest" description="Disordered" evidence="1">
    <location>
        <begin position="785"/>
        <end position="805"/>
    </location>
</feature>
<evidence type="ECO:0000259" key="3">
    <source>
        <dbReference type="PROSITE" id="PS50011"/>
    </source>
</evidence>
<gene>
    <name evidence="4" type="ORF">VOLCADRAFT_100428</name>
</gene>
<evidence type="ECO:0000313" key="4">
    <source>
        <dbReference type="EMBL" id="EFJ39881.1"/>
    </source>
</evidence>
<dbReference type="Gene3D" id="3.30.200.20">
    <property type="entry name" value="Phosphorylase Kinase, domain 1"/>
    <property type="match status" value="1"/>
</dbReference>
<feature type="region of interest" description="Disordered" evidence="1">
    <location>
        <begin position="944"/>
        <end position="980"/>
    </location>
</feature>
<dbReference type="PANTHER" id="PTHR23257">
    <property type="entry name" value="SERINE-THREONINE PROTEIN KINASE"/>
    <property type="match status" value="1"/>
</dbReference>
<dbReference type="PROSITE" id="PS00109">
    <property type="entry name" value="PROTEIN_KINASE_TYR"/>
    <property type="match status" value="1"/>
</dbReference>
<feature type="compositionally biased region" description="Low complexity" evidence="1">
    <location>
        <begin position="192"/>
        <end position="211"/>
    </location>
</feature>
<feature type="transmembrane region" description="Helical" evidence="2">
    <location>
        <begin position="6"/>
        <end position="39"/>
    </location>
</feature>
<name>D8UK68_VOLCA</name>
<reference evidence="4 5" key="1">
    <citation type="journal article" date="2010" name="Science">
        <title>Genomic analysis of organismal complexity in the multicellular green alga Volvox carteri.</title>
        <authorList>
            <person name="Prochnik S.E."/>
            <person name="Umen J."/>
            <person name="Nedelcu A.M."/>
            <person name="Hallmann A."/>
            <person name="Miller S.M."/>
            <person name="Nishii I."/>
            <person name="Ferris P."/>
            <person name="Kuo A."/>
            <person name="Mitros T."/>
            <person name="Fritz-Laylin L.K."/>
            <person name="Hellsten U."/>
            <person name="Chapman J."/>
            <person name="Simakov O."/>
            <person name="Rensing S.A."/>
            <person name="Terry A."/>
            <person name="Pangilinan J."/>
            <person name="Kapitonov V."/>
            <person name="Jurka J."/>
            <person name="Salamov A."/>
            <person name="Shapiro H."/>
            <person name="Schmutz J."/>
            <person name="Grimwood J."/>
            <person name="Lindquist E."/>
            <person name="Lucas S."/>
            <person name="Grigoriev I.V."/>
            <person name="Schmitt R."/>
            <person name="Kirk D."/>
            <person name="Rokhsar D.S."/>
        </authorList>
    </citation>
    <scope>NUCLEOTIDE SEQUENCE [LARGE SCALE GENOMIC DNA]</scope>
    <source>
        <strain evidence="5">f. Nagariensis / Eve</strain>
    </source>
</reference>
<evidence type="ECO:0000256" key="1">
    <source>
        <dbReference type="SAM" id="MobiDB-lite"/>
    </source>
</evidence>
<dbReference type="Pfam" id="PF07714">
    <property type="entry name" value="PK_Tyr_Ser-Thr"/>
    <property type="match status" value="1"/>
</dbReference>
<dbReference type="InterPro" id="IPR008266">
    <property type="entry name" value="Tyr_kinase_AS"/>
</dbReference>
<dbReference type="GO" id="GO:0004672">
    <property type="term" value="F:protein kinase activity"/>
    <property type="evidence" value="ECO:0007669"/>
    <property type="project" value="InterPro"/>
</dbReference>
<feature type="region of interest" description="Disordered" evidence="1">
    <location>
        <begin position="812"/>
        <end position="831"/>
    </location>
</feature>
<feature type="region of interest" description="Disordered" evidence="1">
    <location>
        <begin position="866"/>
        <end position="908"/>
    </location>
</feature>
<dbReference type="KEGG" id="vcn:VOLCADRAFT_100428"/>
<dbReference type="PROSITE" id="PS50011">
    <property type="entry name" value="PROTEIN_KINASE_DOM"/>
    <property type="match status" value="1"/>
</dbReference>
<dbReference type="PANTHER" id="PTHR23257:SF963">
    <property type="entry name" value="AT08303P"/>
    <property type="match status" value="1"/>
</dbReference>
<dbReference type="GO" id="GO:0005737">
    <property type="term" value="C:cytoplasm"/>
    <property type="evidence" value="ECO:0007669"/>
    <property type="project" value="TreeGrafter"/>
</dbReference>
<dbReference type="OrthoDB" id="551479at2759"/>
<dbReference type="STRING" id="3068.D8UK68"/>
<dbReference type="InterPro" id="IPR001245">
    <property type="entry name" value="Ser-Thr/Tyr_kinase_cat_dom"/>
</dbReference>
<dbReference type="InterPro" id="IPR000719">
    <property type="entry name" value="Prot_kinase_dom"/>
</dbReference>
<feature type="compositionally biased region" description="Low complexity" evidence="1">
    <location>
        <begin position="944"/>
        <end position="972"/>
    </location>
</feature>
<dbReference type="Pfam" id="PF00069">
    <property type="entry name" value="Pkinase"/>
    <property type="match status" value="1"/>
</dbReference>
<protein>
    <recommendedName>
        <fullName evidence="3">Protein kinase domain-containing protein</fullName>
    </recommendedName>
</protein>
<proteinExistence type="predicted"/>
<evidence type="ECO:0000313" key="5">
    <source>
        <dbReference type="Proteomes" id="UP000001058"/>
    </source>
</evidence>
<dbReference type="Gene3D" id="1.10.510.10">
    <property type="entry name" value="Transferase(Phosphotransferase) domain 1"/>
    <property type="match status" value="2"/>
</dbReference>
<keyword evidence="2" id="KW-1133">Transmembrane helix</keyword>
<dbReference type="SUPFAM" id="SSF56112">
    <property type="entry name" value="Protein kinase-like (PK-like)"/>
    <property type="match status" value="1"/>
</dbReference>
<dbReference type="GO" id="GO:0005524">
    <property type="term" value="F:ATP binding"/>
    <property type="evidence" value="ECO:0007669"/>
    <property type="project" value="InterPro"/>
</dbReference>
<feature type="transmembrane region" description="Helical" evidence="2">
    <location>
        <begin position="751"/>
        <end position="775"/>
    </location>
</feature>
<keyword evidence="2" id="KW-0812">Transmembrane</keyword>
<dbReference type="Proteomes" id="UP000001058">
    <property type="component" value="Unassembled WGS sequence"/>
</dbReference>
<sequence length="1730" mass="175277">MMVVAMVVVMLVVMLVVMVVVMVMVVVVVLMLMMVTLLMSGKIGKVRAETGRGFVFFPALVSGQGASAQRLNVTCPLEDWAALEAAAAAAAAPKPAPLLLLPCGTATVTTGEQLLDALTRLQETHQRLLITLAANITLPPTTGASSSSAAASRAGEGAVAGAGGSSGSSSGSSVVLVGNDTLMVSEPSTAENAGGANSSSGGSSSSSSGSNQGRVVMVFSDLSIVNIPAGPRSTWPTGLLGNGMWHVGMDRRKDAPVQLIHLRMGLIFSAGQVKYFSYWYTRSVSLVAEERASAVWVLGVITPPVQIFSPIDGSPTLFGLTGSYIEKYNVTATSIPFLTPPPLPPVDLWSVGEPPVMPDSIGFVSSAADLVSELSVPWTGPRVIVLLANITLDKTEWPKEGFQMAAGLTLSGPSVAASIIEGPRTTLNAGGMNVARAPPGMTVSFRNLRVFNASVPISWALPQAPSSLPGFPGYDLWRARCLPDLMDDSAFKLEMHGCQVEVPELVFVLLQMYNNLQPCSPTATAAAAADLGKNCTAVTGAAVRLSSLQTQLGNLFERLFRATGKFTPLHSHSIRGWRCIEYTTKGSQPLRSPSIRGWRCIEYTTKGSQVSLHPSIRGWRCIEYTTKGSQVSLQQHLPTSMADRADRAIISHTACSHPVTQPDASTMLFLSHTLTALSMNTTTFRVIPSTMEDLKSEAGSESGAGGSLSGPLTTCNIQTLITLLMDAPGNAVAASTGPSPSPSTGAVQNHALTGGIAAGGALGIVIAFAAVALVVRRLRQRRRRLTWHGSSPSPKAGVPPAAAPVPLVGMELDGVGEASSGPAGGGGGGGGGGDGCSAFSMSFAAADQVPGKAATMLELLLDRGAMIGPISPPPPPQQLPLQQQQQLQPHHQARPTPHGGRGGVDAIEGRGINALPAGAGAGPLLPVGAAVGLPGIVGRGKNDANANDLNNGNGNDNVMNNNDNNNPNHNNNSSRGSSLSANVQRTLAGAIDGMIRKYEASGSGGEWRGLPVAIKVVLLQEGDSAARRERLVREVALSATLSHPNVVPTYHYTVQPVAVACPGGGSCGSPGVMGPGIRPRITNRPAPRDAGAPAADAAVPAALVEEADGGVTAYKLSIFMAYCDGGTLRDALRDGVFKKPWPPSALAPYQQVTGPAAAAAAAVRRQQQQHQGAAVAPPLPAAGAGPGVGVGVAEPDCLGVPHHLQQPQLGQGLAVREGAPPPLRRVLQEHEAAAAAAAAAVAAVGAVPSEAASLRSLRPPTGGAGREGRLESWQDLRAAPNQALALFAALDVARGLDYLHACNVVHGDLSLQNILLASTEPVFPDAAINASTSSSAVFAAAAAALASHGGGPSACGGGGAAVAAAAAGTTMAARVMHGVADRLPQNVSDGSTSSDVTAAAATATAVATATAAAAAAAPGCCPPNSVTPPSRPSPPPPPAAPVPQRARLATGAAAGGGGGASSADTAPAVSTDEDAEAVAGTYSTFTQSGTLGGFSLSTEEVPAVSAASVGGGGVGGGRVMPMAQRVILVNPLLGQVFKISDFGLSVRLENDETHRSGLHQGTPYYTATEVLVSGKVSPAADIYSYGVCLWCLAHGVSLCQLRHLLPPMFTPVAPTLLGHLVPELNPGLRSLIRRCLSGDPPRRPTAAALVSELHMLVQAVLGPELSPLLLGAERRELAAGRTVTGSLWGLAGAGGAGGFAGGFAGGGGPGAGVGGGVVAKGDPGGGAGGG</sequence>
<dbReference type="GO" id="GO:0007165">
    <property type="term" value="P:signal transduction"/>
    <property type="evidence" value="ECO:0007669"/>
    <property type="project" value="TreeGrafter"/>
</dbReference>
<feature type="compositionally biased region" description="Low complexity" evidence="1">
    <location>
        <begin position="1442"/>
        <end position="1452"/>
    </location>
</feature>
<accession>D8UK68</accession>
<dbReference type="GeneID" id="9625798"/>
<dbReference type="InParanoid" id="D8UK68"/>
<feature type="region of interest" description="Disordered" evidence="1">
    <location>
        <begin position="1423"/>
        <end position="1475"/>
    </location>
</feature>
<dbReference type="InterPro" id="IPR011009">
    <property type="entry name" value="Kinase-like_dom_sf"/>
</dbReference>
<organism evidence="5">
    <name type="scientific">Volvox carteri f. nagariensis</name>
    <dbReference type="NCBI Taxonomy" id="3068"/>
    <lineage>
        <taxon>Eukaryota</taxon>
        <taxon>Viridiplantae</taxon>
        <taxon>Chlorophyta</taxon>
        <taxon>core chlorophytes</taxon>
        <taxon>Chlorophyceae</taxon>
        <taxon>CS clade</taxon>
        <taxon>Chlamydomonadales</taxon>
        <taxon>Volvocaceae</taxon>
        <taxon>Volvox</taxon>
    </lineage>
</organism>
<feature type="compositionally biased region" description="Low complexity" evidence="1">
    <location>
        <begin position="789"/>
        <end position="805"/>
    </location>
</feature>
<dbReference type="EMBL" id="GL378439">
    <property type="protein sequence ID" value="EFJ39881.1"/>
    <property type="molecule type" value="Genomic_DNA"/>
</dbReference>
<feature type="region of interest" description="Disordered" evidence="1">
    <location>
        <begin position="186"/>
        <end position="211"/>
    </location>
</feature>
<feature type="domain" description="Protein kinase" evidence="3">
    <location>
        <begin position="980"/>
        <end position="1657"/>
    </location>
</feature>
<dbReference type="InterPro" id="IPR050167">
    <property type="entry name" value="Ser_Thr_protein_kinase"/>
</dbReference>
<feature type="compositionally biased region" description="Low complexity" evidence="1">
    <location>
        <begin position="879"/>
        <end position="890"/>
    </location>
</feature>
<keyword evidence="5" id="KW-1185">Reference proteome</keyword>
<feature type="compositionally biased region" description="Low complexity" evidence="1">
    <location>
        <begin position="812"/>
        <end position="821"/>
    </location>
</feature>
<keyword evidence="2" id="KW-0472">Membrane</keyword>
<evidence type="ECO:0000256" key="2">
    <source>
        <dbReference type="SAM" id="Phobius"/>
    </source>
</evidence>
<dbReference type="RefSeq" id="XP_002959058.1">
    <property type="nucleotide sequence ID" value="XM_002959012.1"/>
</dbReference>
<feature type="compositionally biased region" description="Gly residues" evidence="1">
    <location>
        <begin position="822"/>
        <end position="831"/>
    </location>
</feature>